<comment type="caution">
    <text evidence="2">The sequence shown here is derived from an EMBL/GenBank/DDBJ whole genome shotgun (WGS) entry which is preliminary data.</text>
</comment>
<gene>
    <name evidence="2" type="ORF">GCM10010319_22260</name>
</gene>
<accession>A0ABN0WSC3</accession>
<sequence>MTLQSALLGDSPELVDVEAGNRTLRSGDTGDPVTRVQTALLAAGQPLPGSGVDGNFGPETETAVTAFKTAQGLSPTDPVVGVDTVSALDVVVGLAEGAVELSSANLSQTDLLTASSADLLFASSFEDSLKNDLLQLDPNKLCFPVSEFITSQGAAWFGFIAEAIVFRDYCAQLGGCTLATEWSDVTGWLIGYADFLKSHHPTLSLPTRTILLSQRPDFLSDRPPVQEFYEVKPRSLTGITKGLSKIAKISAAYGLVGLPYTRGTTYKPTAELPVASFTVQGIAVDVRLGVRLDTPGLITYTMCLHGDLARLLQTVRLAALVVAIVIALRGLLPETFEPNPGVQPVMA</sequence>
<evidence type="ECO:0000313" key="3">
    <source>
        <dbReference type="Proteomes" id="UP001500063"/>
    </source>
</evidence>
<dbReference type="InterPro" id="IPR002477">
    <property type="entry name" value="Peptidoglycan-bd-like"/>
</dbReference>
<proteinExistence type="predicted"/>
<organism evidence="2 3">
    <name type="scientific">Streptomyces blastmyceticus</name>
    <dbReference type="NCBI Taxonomy" id="68180"/>
    <lineage>
        <taxon>Bacteria</taxon>
        <taxon>Bacillati</taxon>
        <taxon>Actinomycetota</taxon>
        <taxon>Actinomycetes</taxon>
        <taxon>Kitasatosporales</taxon>
        <taxon>Streptomycetaceae</taxon>
        <taxon>Streptomyces</taxon>
    </lineage>
</organism>
<dbReference type="RefSeq" id="WP_344117606.1">
    <property type="nucleotide sequence ID" value="NZ_BAAABW010000013.1"/>
</dbReference>
<dbReference type="InterPro" id="IPR036366">
    <property type="entry name" value="PGBDSf"/>
</dbReference>
<dbReference type="EMBL" id="BAAABW010000013">
    <property type="protein sequence ID" value="GAA0345498.1"/>
    <property type="molecule type" value="Genomic_DNA"/>
</dbReference>
<dbReference type="Gene3D" id="1.10.101.10">
    <property type="entry name" value="PGBD-like superfamily/PGBD"/>
    <property type="match status" value="1"/>
</dbReference>
<dbReference type="SUPFAM" id="SSF47090">
    <property type="entry name" value="PGBD-like"/>
    <property type="match status" value="1"/>
</dbReference>
<protein>
    <recommendedName>
        <fullName evidence="1">Peptidoglycan binding-like domain-containing protein</fullName>
    </recommendedName>
</protein>
<feature type="domain" description="Peptidoglycan binding-like" evidence="1">
    <location>
        <begin position="29"/>
        <end position="88"/>
    </location>
</feature>
<name>A0ABN0WSC3_9ACTN</name>
<keyword evidence="3" id="KW-1185">Reference proteome</keyword>
<dbReference type="Proteomes" id="UP001500063">
    <property type="component" value="Unassembled WGS sequence"/>
</dbReference>
<evidence type="ECO:0000259" key="1">
    <source>
        <dbReference type="Pfam" id="PF01471"/>
    </source>
</evidence>
<evidence type="ECO:0000313" key="2">
    <source>
        <dbReference type="EMBL" id="GAA0345498.1"/>
    </source>
</evidence>
<dbReference type="Pfam" id="PF01471">
    <property type="entry name" value="PG_binding_1"/>
    <property type="match status" value="1"/>
</dbReference>
<reference evidence="2 3" key="1">
    <citation type="journal article" date="2019" name="Int. J. Syst. Evol. Microbiol.">
        <title>The Global Catalogue of Microorganisms (GCM) 10K type strain sequencing project: providing services to taxonomists for standard genome sequencing and annotation.</title>
        <authorList>
            <consortium name="The Broad Institute Genomics Platform"/>
            <consortium name="The Broad Institute Genome Sequencing Center for Infectious Disease"/>
            <person name="Wu L."/>
            <person name="Ma J."/>
        </authorList>
    </citation>
    <scope>NUCLEOTIDE SEQUENCE [LARGE SCALE GENOMIC DNA]</scope>
    <source>
        <strain evidence="2 3">JCM 4565</strain>
    </source>
</reference>
<dbReference type="InterPro" id="IPR036365">
    <property type="entry name" value="PGBD-like_sf"/>
</dbReference>